<dbReference type="KEGG" id="vnx:VNE69_03328"/>
<dbReference type="Proteomes" id="UP001334084">
    <property type="component" value="Chromosome 3"/>
</dbReference>
<reference evidence="1" key="1">
    <citation type="journal article" date="2024" name="BMC Genomics">
        <title>Functional annotation of a divergent genome using sequence and structure-based similarity.</title>
        <authorList>
            <person name="Svedberg D."/>
            <person name="Winiger R.R."/>
            <person name="Berg A."/>
            <person name="Sharma H."/>
            <person name="Tellgren-Roth C."/>
            <person name="Debrunner-Vossbrinck B.A."/>
            <person name="Vossbrinck C.R."/>
            <person name="Barandun J."/>
        </authorList>
    </citation>
    <scope>NUCLEOTIDE SEQUENCE</scope>
    <source>
        <strain evidence="1">Illinois isolate</strain>
    </source>
</reference>
<evidence type="ECO:0000313" key="1">
    <source>
        <dbReference type="EMBL" id="WUR03118.1"/>
    </source>
</evidence>
<name>A0AAX4JB81_9MICR</name>
<keyword evidence="2" id="KW-1185">Reference proteome</keyword>
<dbReference type="AlphaFoldDB" id="A0AAX4JB81"/>
<proteinExistence type="predicted"/>
<evidence type="ECO:0000313" key="2">
    <source>
        <dbReference type="Proteomes" id="UP001334084"/>
    </source>
</evidence>
<sequence length="315" mass="37129">MFFYFLTSVFTTPLNYSKQVYVPTNEKIVENSLYSNKSTNAAVCHKLSHQENNIYMKKTGRIELRGASTSRFHPYKKSQLTLECSSVENTDEPLDLSVKTIKTENTIPHVNIQCYKDQKIANYIFLIYNLRSFIFKCELEDFYIRSSRSILKFKDKNDHKTYMRLRMRIYSWVTQTIIINELLARLVSLILTSKIDEKSKIVLLYQLHYCHETMSYTNKMLPFKKNYKPLSADLILTYVRITIRLPILMSKLNLLEAFLDFFAMFGECCIPHDTVCQEIQRLLENLDNRIFIIFNGLDKFIKIISSMSKILEKAE</sequence>
<dbReference type="EMBL" id="CP142728">
    <property type="protein sequence ID" value="WUR03118.1"/>
    <property type="molecule type" value="Genomic_DNA"/>
</dbReference>
<organism evidence="1 2">
    <name type="scientific">Vairimorpha necatrix</name>
    <dbReference type="NCBI Taxonomy" id="6039"/>
    <lineage>
        <taxon>Eukaryota</taxon>
        <taxon>Fungi</taxon>
        <taxon>Fungi incertae sedis</taxon>
        <taxon>Microsporidia</taxon>
        <taxon>Nosematidae</taxon>
        <taxon>Vairimorpha</taxon>
    </lineage>
</organism>
<dbReference type="GeneID" id="90540924"/>
<accession>A0AAX4JB81</accession>
<dbReference type="RefSeq" id="XP_065329263.1">
    <property type="nucleotide sequence ID" value="XM_065473191.1"/>
</dbReference>
<gene>
    <name evidence="1" type="ORF">VNE69_03328</name>
</gene>
<protein>
    <submittedName>
        <fullName evidence="1">Uncharacterized protein</fullName>
    </submittedName>
</protein>